<evidence type="ECO:0000259" key="16">
    <source>
        <dbReference type="Pfam" id="PF01467"/>
    </source>
</evidence>
<sequence>MDADSDVPLPMNKLSLHLLHEPDAPSASTPRERIFVVLVASGSFNPPTYMHLRMFELAKDALREAGYVVLGGYMSPVNDAYKKKDLLPATHRVRLCELACRSSSFVMVDPWEAKQSSYQRTLTVLSRIQDSLCKSGIVNQAALRVMLLCGSDLLESFSIPGVWIPDQVKTICWDFGIVSIRREGKDVEKIVSNNEMLCEYKSNIISVDEIVPNQISSTRLRECIRRGLSVKYLTPDEVIDYIKDQQLYSKQTEDWMTRQVADVSRGGSGRSSSNNN</sequence>
<dbReference type="EC" id="2.7.7.18" evidence="15"/>
<evidence type="ECO:0000256" key="8">
    <source>
        <dbReference type="ARBA" id="ARBA00022723"/>
    </source>
</evidence>
<evidence type="ECO:0000256" key="14">
    <source>
        <dbReference type="ARBA" id="ARBA00054019"/>
    </source>
</evidence>
<keyword evidence="10 15" id="KW-0067">ATP-binding</keyword>
<keyword evidence="6 15" id="KW-0808">Transferase</keyword>
<dbReference type="UniPathway" id="UPA00253">
    <property type="reaction ID" value="UER00332"/>
</dbReference>
<evidence type="ECO:0000256" key="7">
    <source>
        <dbReference type="ARBA" id="ARBA00022695"/>
    </source>
</evidence>
<comment type="catalytic activity">
    <reaction evidence="12 15">
        <text>nicotinate beta-D-ribonucleotide + ATP + H(+) = deamido-NAD(+) + diphosphate</text>
        <dbReference type="Rhea" id="RHEA:22860"/>
        <dbReference type="ChEBI" id="CHEBI:15378"/>
        <dbReference type="ChEBI" id="CHEBI:30616"/>
        <dbReference type="ChEBI" id="CHEBI:33019"/>
        <dbReference type="ChEBI" id="CHEBI:57502"/>
        <dbReference type="ChEBI" id="CHEBI:58437"/>
        <dbReference type="EC" id="2.7.7.18"/>
    </reaction>
</comment>
<accession>A0A6P5H2P6</accession>
<dbReference type="PANTHER" id="PTHR12039">
    <property type="entry name" value="NICOTINAMIDE MONONUCLEOTIDE ADENYLYLTRANSFERASE"/>
    <property type="match status" value="1"/>
</dbReference>
<comment type="similarity">
    <text evidence="4 15">Belongs to the eukaryotic NMN adenylyltransferase family.</text>
</comment>
<keyword evidence="11 15" id="KW-0520">NAD</keyword>
<evidence type="ECO:0000256" key="3">
    <source>
        <dbReference type="ARBA" id="ARBA00005019"/>
    </source>
</evidence>
<dbReference type="GO" id="GO:0004515">
    <property type="term" value="F:nicotinate-nucleotide adenylyltransferase activity"/>
    <property type="evidence" value="ECO:0007669"/>
    <property type="project" value="UniProtKB-EC"/>
</dbReference>
<dbReference type="GO" id="GO:0009435">
    <property type="term" value="P:NAD+ biosynthetic process"/>
    <property type="evidence" value="ECO:0007669"/>
    <property type="project" value="UniProtKB-UniPathway"/>
</dbReference>
<evidence type="ECO:0000256" key="15">
    <source>
        <dbReference type="RuleBase" id="RU362021"/>
    </source>
</evidence>
<evidence type="ECO:0000256" key="2">
    <source>
        <dbReference type="ARBA" id="ARBA00004658"/>
    </source>
</evidence>
<name>A0A6P5H2P6_ANACO</name>
<proteinExistence type="inferred from homology"/>
<dbReference type="FunFam" id="3.40.50.620:FF:000200">
    <property type="entry name" value="Nicotinamide-nucleotide adenylyltransferase"/>
    <property type="match status" value="1"/>
</dbReference>
<dbReference type="GeneID" id="109729027"/>
<keyword evidence="7 15" id="KW-0548">Nucleotidyltransferase</keyword>
<evidence type="ECO:0000256" key="12">
    <source>
        <dbReference type="ARBA" id="ARBA00048721"/>
    </source>
</evidence>
<dbReference type="GO" id="GO:0000309">
    <property type="term" value="F:nicotinamide-nucleotide adenylyltransferase activity"/>
    <property type="evidence" value="ECO:0007669"/>
    <property type="project" value="UniProtKB-EC"/>
</dbReference>
<evidence type="ECO:0000256" key="4">
    <source>
        <dbReference type="ARBA" id="ARBA00007064"/>
    </source>
</evidence>
<dbReference type="RefSeq" id="XP_020115226.1">
    <property type="nucleotide sequence ID" value="XM_020259637.1"/>
</dbReference>
<dbReference type="Pfam" id="PF01467">
    <property type="entry name" value="CTP_transf_like"/>
    <property type="match status" value="1"/>
</dbReference>
<evidence type="ECO:0000256" key="9">
    <source>
        <dbReference type="ARBA" id="ARBA00022741"/>
    </source>
</evidence>
<keyword evidence="8" id="KW-0479">Metal-binding</keyword>
<dbReference type="PANTHER" id="PTHR12039:SF0">
    <property type="entry name" value="NICOTINAMIDE-NUCLEOTIDE ADENYLYLTRANSFERASE"/>
    <property type="match status" value="1"/>
</dbReference>
<dbReference type="NCBIfam" id="TIGR00482">
    <property type="entry name" value="nicotinate (nicotinamide) nucleotide adenylyltransferase"/>
    <property type="match status" value="1"/>
</dbReference>
<comment type="catalytic activity">
    <reaction evidence="13 15">
        <text>beta-nicotinamide D-ribonucleotide + ATP + H(+) = diphosphate + NAD(+)</text>
        <dbReference type="Rhea" id="RHEA:21360"/>
        <dbReference type="ChEBI" id="CHEBI:14649"/>
        <dbReference type="ChEBI" id="CHEBI:15378"/>
        <dbReference type="ChEBI" id="CHEBI:30616"/>
        <dbReference type="ChEBI" id="CHEBI:33019"/>
        <dbReference type="ChEBI" id="CHEBI:57540"/>
        <dbReference type="EC" id="2.7.7.1"/>
    </reaction>
</comment>
<evidence type="ECO:0000256" key="1">
    <source>
        <dbReference type="ARBA" id="ARBA00001968"/>
    </source>
</evidence>
<dbReference type="SUPFAM" id="SSF52374">
    <property type="entry name" value="Nucleotidylyl transferase"/>
    <property type="match status" value="1"/>
</dbReference>
<protein>
    <recommendedName>
        <fullName evidence="15">Nicotinamide-nucleotide adenylyltransferase</fullName>
        <ecNumber evidence="15">2.7.7.1</ecNumber>
        <ecNumber evidence="15">2.7.7.18</ecNumber>
    </recommendedName>
</protein>
<comment type="pathway">
    <text evidence="3">Cofactor biosynthesis; NAD(+) biosynthesis; deamido-NAD(+) from nicotinate D-ribonucleotide: step 1/1.</text>
</comment>
<reference evidence="18" key="2">
    <citation type="submission" date="2025-08" db="UniProtKB">
        <authorList>
            <consortium name="RefSeq"/>
        </authorList>
    </citation>
    <scope>IDENTIFICATION</scope>
    <source>
        <tissue evidence="18">Leaf</tissue>
    </source>
</reference>
<dbReference type="InterPro" id="IPR005248">
    <property type="entry name" value="NadD/NMNAT"/>
</dbReference>
<comment type="pathway">
    <text evidence="2 15">Cofactor biosynthesis; NAD(+) biosynthesis; NAD(+) from nicotinamide D-ribonucleotide: step 1/1.</text>
</comment>
<dbReference type="CDD" id="cd09286">
    <property type="entry name" value="NMNAT_Eukarya"/>
    <property type="match status" value="1"/>
</dbReference>
<dbReference type="EC" id="2.7.7.1" evidence="15"/>
<evidence type="ECO:0000256" key="13">
    <source>
        <dbReference type="ARBA" id="ARBA00049001"/>
    </source>
</evidence>
<dbReference type="InterPro" id="IPR014729">
    <property type="entry name" value="Rossmann-like_a/b/a_fold"/>
</dbReference>
<gene>
    <name evidence="18" type="primary">LOC109729027</name>
</gene>
<keyword evidence="9 15" id="KW-0547">Nucleotide-binding</keyword>
<dbReference type="GO" id="GO:0005524">
    <property type="term" value="F:ATP binding"/>
    <property type="evidence" value="ECO:0007669"/>
    <property type="project" value="UniProtKB-KW"/>
</dbReference>
<dbReference type="Proteomes" id="UP000515123">
    <property type="component" value="Linkage group 25"/>
</dbReference>
<organism evidence="17 18">
    <name type="scientific">Ananas comosus</name>
    <name type="common">Pineapple</name>
    <name type="synonym">Ananas ananas</name>
    <dbReference type="NCBI Taxonomy" id="4615"/>
    <lineage>
        <taxon>Eukaryota</taxon>
        <taxon>Viridiplantae</taxon>
        <taxon>Streptophyta</taxon>
        <taxon>Embryophyta</taxon>
        <taxon>Tracheophyta</taxon>
        <taxon>Spermatophyta</taxon>
        <taxon>Magnoliopsida</taxon>
        <taxon>Liliopsida</taxon>
        <taxon>Poales</taxon>
        <taxon>Bromeliaceae</taxon>
        <taxon>Bromelioideae</taxon>
        <taxon>Ananas</taxon>
    </lineage>
</organism>
<dbReference type="InterPro" id="IPR004821">
    <property type="entry name" value="Cyt_trans-like"/>
</dbReference>
<dbReference type="GO" id="GO:0046872">
    <property type="term" value="F:metal ion binding"/>
    <property type="evidence" value="ECO:0007669"/>
    <property type="project" value="UniProtKB-KW"/>
</dbReference>
<reference evidence="17" key="1">
    <citation type="journal article" date="2015" name="Nat. Genet.">
        <title>The pineapple genome and the evolution of CAM photosynthesis.</title>
        <authorList>
            <person name="Ming R."/>
            <person name="VanBuren R."/>
            <person name="Wai C.M."/>
            <person name="Tang H."/>
            <person name="Schatz M.C."/>
            <person name="Bowers J.E."/>
            <person name="Lyons E."/>
            <person name="Wang M.L."/>
            <person name="Chen J."/>
            <person name="Biggers E."/>
            <person name="Zhang J."/>
            <person name="Huang L."/>
            <person name="Zhang L."/>
            <person name="Miao W."/>
            <person name="Zhang J."/>
            <person name="Ye Z."/>
            <person name="Miao C."/>
            <person name="Lin Z."/>
            <person name="Wang H."/>
            <person name="Zhou H."/>
            <person name="Yim W.C."/>
            <person name="Priest H.D."/>
            <person name="Zheng C."/>
            <person name="Woodhouse M."/>
            <person name="Edger P.P."/>
            <person name="Guyot R."/>
            <person name="Guo H.B."/>
            <person name="Guo H."/>
            <person name="Zheng G."/>
            <person name="Singh R."/>
            <person name="Sharma A."/>
            <person name="Min X."/>
            <person name="Zheng Y."/>
            <person name="Lee H."/>
            <person name="Gurtowski J."/>
            <person name="Sedlazeck F.J."/>
            <person name="Harkess A."/>
            <person name="McKain M.R."/>
            <person name="Liao Z."/>
            <person name="Fang J."/>
            <person name="Liu J."/>
            <person name="Zhang X."/>
            <person name="Zhang Q."/>
            <person name="Hu W."/>
            <person name="Qin Y."/>
            <person name="Wang K."/>
            <person name="Chen L.Y."/>
            <person name="Shirley N."/>
            <person name="Lin Y.R."/>
            <person name="Liu L.Y."/>
            <person name="Hernandez A.G."/>
            <person name="Wright C.L."/>
            <person name="Bulone V."/>
            <person name="Tuskan G.A."/>
            <person name="Heath K."/>
            <person name="Zee F."/>
            <person name="Moore P.H."/>
            <person name="Sunkar R."/>
            <person name="Leebens-Mack J.H."/>
            <person name="Mockler T."/>
            <person name="Bennetzen J.L."/>
            <person name="Freeling M."/>
            <person name="Sankoff D."/>
            <person name="Paterson A.H."/>
            <person name="Zhu X."/>
            <person name="Yang X."/>
            <person name="Smith J.A."/>
            <person name="Cushman J.C."/>
            <person name="Paull R.E."/>
            <person name="Yu Q."/>
        </authorList>
    </citation>
    <scope>NUCLEOTIDE SEQUENCE [LARGE SCALE GENOMIC DNA]</scope>
    <source>
        <strain evidence="17">cv. F153</strain>
    </source>
</reference>
<comment type="cofactor">
    <cofactor evidence="1">
        <name>a divalent metal cation</name>
        <dbReference type="ChEBI" id="CHEBI:60240"/>
    </cofactor>
</comment>
<keyword evidence="5 15" id="KW-0662">Pyridine nucleotide biosynthesis</keyword>
<feature type="domain" description="Cytidyltransferase-like" evidence="16">
    <location>
        <begin position="40"/>
        <end position="222"/>
    </location>
</feature>
<dbReference type="InterPro" id="IPR045094">
    <property type="entry name" value="NMNAT_euk"/>
</dbReference>
<evidence type="ECO:0000313" key="18">
    <source>
        <dbReference type="RefSeq" id="XP_020115226.1"/>
    </source>
</evidence>
<evidence type="ECO:0000313" key="17">
    <source>
        <dbReference type="Proteomes" id="UP000515123"/>
    </source>
</evidence>
<dbReference type="Gene3D" id="3.40.50.620">
    <property type="entry name" value="HUPs"/>
    <property type="match status" value="1"/>
</dbReference>
<keyword evidence="17" id="KW-1185">Reference proteome</keyword>
<comment type="function">
    <text evidence="14">Catalyzes the formation of NAD(+) from nicotinamide mononucleotide (NMN) and ATP. Can also use the deamidated form; nicotinic acid mononucleotide (NaMN) as substrate.</text>
</comment>
<evidence type="ECO:0000256" key="11">
    <source>
        <dbReference type="ARBA" id="ARBA00023027"/>
    </source>
</evidence>
<dbReference type="AlphaFoldDB" id="A0A6P5H2P6"/>
<dbReference type="InterPro" id="IPR051182">
    <property type="entry name" value="Euk_NMN_adenylyltrnsfrase"/>
</dbReference>
<evidence type="ECO:0000256" key="10">
    <source>
        <dbReference type="ARBA" id="ARBA00022840"/>
    </source>
</evidence>
<evidence type="ECO:0000256" key="5">
    <source>
        <dbReference type="ARBA" id="ARBA00022642"/>
    </source>
</evidence>
<dbReference type="OrthoDB" id="422187at2759"/>
<evidence type="ECO:0000256" key="6">
    <source>
        <dbReference type="ARBA" id="ARBA00022679"/>
    </source>
</evidence>